<dbReference type="Pfam" id="PF00096">
    <property type="entry name" value="zf-C2H2"/>
    <property type="match status" value="2"/>
</dbReference>
<dbReference type="eggNOG" id="KOG1721">
    <property type="taxonomic scope" value="Eukaryota"/>
</dbReference>
<dbReference type="FunFam" id="3.30.160.60:FF:001732">
    <property type="entry name" value="Zgc:162936"/>
    <property type="match status" value="1"/>
</dbReference>
<dbReference type="EMBL" id="DS022304">
    <property type="protein sequence ID" value="OAJ40293.1"/>
    <property type="molecule type" value="Genomic_DNA"/>
</dbReference>
<dbReference type="Gene3D" id="3.30.160.60">
    <property type="entry name" value="Classic Zinc Finger"/>
    <property type="match status" value="2"/>
</dbReference>
<evidence type="ECO:0000256" key="4">
    <source>
        <dbReference type="ARBA" id="ARBA00022771"/>
    </source>
</evidence>
<dbReference type="GO" id="GO:0043565">
    <property type="term" value="F:sequence-specific DNA binding"/>
    <property type="evidence" value="ECO:0007669"/>
    <property type="project" value="UniProtKB-ARBA"/>
</dbReference>
<feature type="compositionally biased region" description="Low complexity" evidence="8">
    <location>
        <begin position="442"/>
        <end position="458"/>
    </location>
</feature>
<feature type="region of interest" description="Disordered" evidence="8">
    <location>
        <begin position="594"/>
        <end position="649"/>
    </location>
</feature>
<dbReference type="GO" id="GO:0008270">
    <property type="term" value="F:zinc ion binding"/>
    <property type="evidence" value="ECO:0007669"/>
    <property type="project" value="UniProtKB-KW"/>
</dbReference>
<dbReference type="InterPro" id="IPR050826">
    <property type="entry name" value="Krueppel_C2H2_ZnFinger"/>
</dbReference>
<dbReference type="FunFam" id="3.30.160.60:FF:000145">
    <property type="entry name" value="Zinc finger protein 574"/>
    <property type="match status" value="1"/>
</dbReference>
<evidence type="ECO:0000256" key="7">
    <source>
        <dbReference type="PROSITE-ProRule" id="PRU00042"/>
    </source>
</evidence>
<dbReference type="GO" id="GO:0005694">
    <property type="term" value="C:chromosome"/>
    <property type="evidence" value="ECO:0007669"/>
    <property type="project" value="UniProtKB-ARBA"/>
</dbReference>
<keyword evidence="2" id="KW-0479">Metal-binding</keyword>
<protein>
    <recommendedName>
        <fullName evidence="9">C2H2-type domain-containing protein</fullName>
    </recommendedName>
</protein>
<dbReference type="VEuPathDB" id="FungiDB:BDEG_24044"/>
<feature type="compositionally biased region" description="Polar residues" evidence="8">
    <location>
        <begin position="594"/>
        <end position="606"/>
    </location>
</feature>
<feature type="domain" description="C2H2-type" evidence="9">
    <location>
        <begin position="718"/>
        <end position="745"/>
    </location>
</feature>
<feature type="domain" description="C2H2-type" evidence="9">
    <location>
        <begin position="774"/>
        <end position="792"/>
    </location>
</feature>
<feature type="region of interest" description="Disordered" evidence="8">
    <location>
        <begin position="442"/>
        <end position="476"/>
    </location>
</feature>
<reference evidence="10 11" key="1">
    <citation type="submission" date="2006-10" db="EMBL/GenBank/DDBJ databases">
        <title>The Genome Sequence of Batrachochytrium dendrobatidis JEL423.</title>
        <authorList>
            <consortium name="The Broad Institute Genome Sequencing Platform"/>
            <person name="Birren B."/>
            <person name="Lander E."/>
            <person name="Galagan J."/>
            <person name="Cuomo C."/>
            <person name="Devon K."/>
            <person name="Jaffe D."/>
            <person name="Butler J."/>
            <person name="Alvarez P."/>
            <person name="Gnerre S."/>
            <person name="Grabherr M."/>
            <person name="Kleber M."/>
            <person name="Mauceli E."/>
            <person name="Brockman W."/>
            <person name="Young S."/>
            <person name="LaButti K."/>
            <person name="Sykes S."/>
            <person name="DeCaprio D."/>
            <person name="Crawford M."/>
            <person name="Koehrsen M."/>
            <person name="Engels R."/>
            <person name="Montgomery P."/>
            <person name="Pearson M."/>
            <person name="Howarth C."/>
            <person name="Larson L."/>
            <person name="White J."/>
            <person name="O'Leary S."/>
            <person name="Kodira C."/>
            <person name="Zeng Q."/>
            <person name="Yandava C."/>
            <person name="Alvarado L."/>
            <person name="Longcore J."/>
            <person name="James T."/>
        </authorList>
    </citation>
    <scope>NUCLEOTIDE SEQUENCE [LARGE SCALE GENOMIC DNA]</scope>
    <source>
        <strain evidence="10 11">JEL423</strain>
    </source>
</reference>
<keyword evidence="6" id="KW-0539">Nucleus</keyword>
<dbReference type="GO" id="GO:0005634">
    <property type="term" value="C:nucleus"/>
    <property type="evidence" value="ECO:0007669"/>
    <property type="project" value="UniProtKB-SubCell"/>
</dbReference>
<proteinExistence type="predicted"/>
<dbReference type="OrthoDB" id="2162596at2759"/>
<evidence type="ECO:0000256" key="2">
    <source>
        <dbReference type="ARBA" id="ARBA00022723"/>
    </source>
</evidence>
<evidence type="ECO:0000313" key="10">
    <source>
        <dbReference type="EMBL" id="OAJ40293.1"/>
    </source>
</evidence>
<dbReference type="SMART" id="SM00355">
    <property type="entry name" value="ZnF_C2H2"/>
    <property type="match status" value="3"/>
</dbReference>
<evidence type="ECO:0000259" key="9">
    <source>
        <dbReference type="PROSITE" id="PS50157"/>
    </source>
</evidence>
<dbReference type="InterPro" id="IPR013087">
    <property type="entry name" value="Znf_C2H2_type"/>
</dbReference>
<keyword evidence="3" id="KW-0677">Repeat</keyword>
<evidence type="ECO:0000313" key="11">
    <source>
        <dbReference type="Proteomes" id="UP000077115"/>
    </source>
</evidence>
<dbReference type="STRING" id="403673.A0A177WJN7"/>
<feature type="compositionally biased region" description="Basic and acidic residues" evidence="8">
    <location>
        <begin position="621"/>
        <end position="633"/>
    </location>
</feature>
<evidence type="ECO:0000256" key="5">
    <source>
        <dbReference type="ARBA" id="ARBA00022833"/>
    </source>
</evidence>
<feature type="compositionally biased region" description="Low complexity" evidence="8">
    <location>
        <begin position="71"/>
        <end position="89"/>
    </location>
</feature>
<keyword evidence="5" id="KW-0862">Zinc</keyword>
<dbReference type="Proteomes" id="UP000077115">
    <property type="component" value="Unassembled WGS sequence"/>
</dbReference>
<organism evidence="10 11">
    <name type="scientific">Batrachochytrium dendrobatidis (strain JEL423)</name>
    <dbReference type="NCBI Taxonomy" id="403673"/>
    <lineage>
        <taxon>Eukaryota</taxon>
        <taxon>Fungi</taxon>
        <taxon>Fungi incertae sedis</taxon>
        <taxon>Chytridiomycota</taxon>
        <taxon>Chytridiomycota incertae sedis</taxon>
        <taxon>Chytridiomycetes</taxon>
        <taxon>Rhizophydiales</taxon>
        <taxon>Rhizophydiales incertae sedis</taxon>
        <taxon>Batrachochytrium</taxon>
    </lineage>
</organism>
<evidence type="ECO:0000256" key="8">
    <source>
        <dbReference type="SAM" id="MobiDB-lite"/>
    </source>
</evidence>
<dbReference type="GO" id="GO:0045893">
    <property type="term" value="P:positive regulation of DNA-templated transcription"/>
    <property type="evidence" value="ECO:0007669"/>
    <property type="project" value="UniProtKB-ARBA"/>
</dbReference>
<keyword evidence="4 7" id="KW-0863">Zinc-finger</keyword>
<sequence>MATVMSMLCDDISDSAPVYDDHGNTFDALPAVHSTPTSAFKWIHDNPAIDTKRSDSFFCNMNILDKASQHSPTDTNNQSDDSNMDDNLSTSHHALNTLQMQQFHCHKSSSSTQPRLTRTNSLSWVYDDIDLDLHCSTLASASALCAAETGSNPQFTPTHSTSAHAKASHELSILASVESTCFCEQTRALDKRVSHIRIPASKPSNATCTGNEGGKHKTELEQGMDVMRVEKSTDSSPVFALSIVPLAANITPPRDNMPFSSCTSALTQSLQQAHSRVSHMPHFISQDSIHRPSSLLDSCLSTSPRPFICSPKITESTITTTVSNSTLSCPSITHSSSTDSQMTFIYDPSHPTAQSMENSCSTAFSCSQSDLDCAHKSLSTDSHTLVKCRQPQPQRQKLPHLRPLDCSFYEPNYNTHNQPQMTSLSLLSLAALGDLRSMTPSLLSSTPSSALATPKSTSNDGHNLPMAYSPRSKPAELTVSTRFIPDRRLSCAVNTLSNYPSPNSGFYSSEHTPQVSTLPTPSLTPASACLPSSISTLHDLCHAYAYHEQESAAMDEETHSTTRDDNYRNKYSNHYYQYFSTDKEHISCKTPTDESYSAIQSNTPPASATFPPSKCGWEHTSNPDHYKSFDRQNSEPASPYSHSSSASQREESTYLPSVVLSAYSSTLSSSTDHSFDDVVPTVEAESKLDACPDADTAIKSDDDVSAAVAPVLLSNGKFGCPKCDKSYHRQCDYRSHYRVHQSTRPFECSICTQSFLRRHDLNRHARIHLGLKPFKCSRCGKGFVRKDALRRHLNMDPLVQRFRCALRETTPQL</sequence>
<feature type="region of interest" description="Disordered" evidence="8">
    <location>
        <begin position="68"/>
        <end position="89"/>
    </location>
</feature>
<name>A0A177WJN7_BATDL</name>
<dbReference type="SUPFAM" id="SSF57667">
    <property type="entry name" value="beta-beta-alpha zinc fingers"/>
    <property type="match status" value="1"/>
</dbReference>
<reference evidence="10 11" key="2">
    <citation type="submission" date="2016-05" db="EMBL/GenBank/DDBJ databases">
        <title>Lineage-specific infection strategies underlie the spectrum of fungal disease in amphibians.</title>
        <authorList>
            <person name="Cuomo C.A."/>
            <person name="Farrer R.A."/>
            <person name="James T."/>
            <person name="Longcore J."/>
            <person name="Birren B."/>
        </authorList>
    </citation>
    <scope>NUCLEOTIDE SEQUENCE [LARGE SCALE GENOMIC DNA]</scope>
    <source>
        <strain evidence="10 11">JEL423</strain>
    </source>
</reference>
<dbReference type="PROSITE" id="PS00028">
    <property type="entry name" value="ZINC_FINGER_C2H2_1"/>
    <property type="match status" value="2"/>
</dbReference>
<dbReference type="PROSITE" id="PS50157">
    <property type="entry name" value="ZINC_FINGER_C2H2_2"/>
    <property type="match status" value="3"/>
</dbReference>
<evidence type="ECO:0000256" key="6">
    <source>
        <dbReference type="ARBA" id="ARBA00023242"/>
    </source>
</evidence>
<gene>
    <name evidence="10" type="ORF">BDEG_24044</name>
</gene>
<feature type="compositionally biased region" description="Low complexity" evidence="8">
    <location>
        <begin position="634"/>
        <end position="647"/>
    </location>
</feature>
<evidence type="ECO:0000256" key="3">
    <source>
        <dbReference type="ARBA" id="ARBA00022737"/>
    </source>
</evidence>
<dbReference type="InterPro" id="IPR036236">
    <property type="entry name" value="Znf_C2H2_sf"/>
</dbReference>
<evidence type="ECO:0000256" key="1">
    <source>
        <dbReference type="ARBA" id="ARBA00004123"/>
    </source>
</evidence>
<feature type="domain" description="C2H2-type" evidence="9">
    <location>
        <begin position="746"/>
        <end position="773"/>
    </location>
</feature>
<comment type="subcellular location">
    <subcellularLocation>
        <location evidence="1">Nucleus</location>
    </subcellularLocation>
</comment>
<accession>A0A177WJN7</accession>
<dbReference type="AlphaFoldDB" id="A0A177WJN7"/>
<dbReference type="PANTHER" id="PTHR24377">
    <property type="entry name" value="IP01015P-RELATED"/>
    <property type="match status" value="1"/>
</dbReference>